<sequence length="368" mass="40572">MTFIPASLDDFEELARKSMAPGSFAYYSTGSSSESTLRRNREAFEKLLIRPKILIDVENVNTSTTVLGQPISMPICVAPTAYHGLAHYDGELASARGAARMNTLYTLSSNSGYGIGQVADAARKVNENALQWFQLYMEKDRDLTEKLVRKCEQAGYKALVVTTDRPRLGPRLRTVRNGFRLPQYVKRANYESENDGAEDYMSGEMYPGMTWEDIKWIKSITKLPIVIKGIFRGEDAKLAVQYGVDAIVVSNHGGRQLDSSPATLEVLPEIVQACRGSKVEVYFDGGIRTGTDVFKALAIGARAVFIGRPILYGLAYQGESGVRQVLSMISHDFRLTMGLAGCTTVSAIDKSFLTTEAQLDFTKTLAKL</sequence>
<feature type="binding site" evidence="9">
    <location>
        <position position="171"/>
    </location>
    <ligand>
        <name>glyoxylate</name>
        <dbReference type="ChEBI" id="CHEBI:36655"/>
    </ligand>
</feature>
<dbReference type="CDD" id="cd02809">
    <property type="entry name" value="alpha_hydroxyacid_oxid_FMN"/>
    <property type="match status" value="1"/>
</dbReference>
<feature type="binding site" evidence="9">
    <location>
        <begin position="79"/>
        <end position="81"/>
    </location>
    <ligand>
        <name>FMN</name>
        <dbReference type="ChEBI" id="CHEBI:58210"/>
    </ligand>
</feature>
<feature type="binding site" evidence="9">
    <location>
        <position position="228"/>
    </location>
    <ligand>
        <name>FMN</name>
        <dbReference type="ChEBI" id="CHEBI:58210"/>
    </ligand>
</feature>
<dbReference type="GO" id="GO:0005737">
    <property type="term" value="C:cytoplasm"/>
    <property type="evidence" value="ECO:0007669"/>
    <property type="project" value="UniProtKB-ARBA"/>
</dbReference>
<dbReference type="InterPro" id="IPR012133">
    <property type="entry name" value="Alpha-hydoxy_acid_DH_FMN"/>
</dbReference>
<reference evidence="11 12" key="1">
    <citation type="submission" date="2023-03" db="EMBL/GenBank/DDBJ databases">
        <title>Genome sequence of Lichtheimia ornata CBS 291.66.</title>
        <authorList>
            <person name="Mohabir J.T."/>
            <person name="Shea T.P."/>
            <person name="Kurbessoian T."/>
            <person name="Berby B."/>
            <person name="Fontaine J."/>
            <person name="Livny J."/>
            <person name="Gnirke A."/>
            <person name="Stajich J.E."/>
            <person name="Cuomo C.A."/>
        </authorList>
    </citation>
    <scope>NUCLEOTIDE SEQUENCE [LARGE SCALE GENOMIC DNA]</scope>
    <source>
        <strain evidence="11">CBS 291.66</strain>
    </source>
</reference>
<dbReference type="PROSITE" id="PS00557">
    <property type="entry name" value="FMN_HYDROXY_ACID_DH_1"/>
    <property type="match status" value="1"/>
</dbReference>
<dbReference type="AlphaFoldDB" id="A0AAD7Y0Y3"/>
<comment type="similarity">
    <text evidence="5">Belongs to the FMN-dependent alpha-hydroxy acid dehydrogenase family.</text>
</comment>
<dbReference type="EMBL" id="JARTCD010000013">
    <property type="protein sequence ID" value="KAJ8660353.1"/>
    <property type="molecule type" value="Genomic_DNA"/>
</dbReference>
<feature type="active site" description="Proton acceptor" evidence="8">
    <location>
        <position position="252"/>
    </location>
</feature>
<dbReference type="PANTHER" id="PTHR10578">
    <property type="entry name" value="S -2-HYDROXY-ACID OXIDASE-RELATED"/>
    <property type="match status" value="1"/>
</dbReference>
<keyword evidence="12" id="KW-1185">Reference proteome</keyword>
<dbReference type="Pfam" id="PF01070">
    <property type="entry name" value="FMN_dh"/>
    <property type="match status" value="1"/>
</dbReference>
<evidence type="ECO:0000256" key="4">
    <source>
        <dbReference type="ARBA" id="ARBA00023002"/>
    </source>
</evidence>
<feature type="binding site" evidence="9">
    <location>
        <position position="134"/>
    </location>
    <ligand>
        <name>FMN</name>
        <dbReference type="ChEBI" id="CHEBI:58210"/>
    </ligand>
</feature>
<feature type="binding site" evidence="9">
    <location>
        <position position="136"/>
    </location>
    <ligand>
        <name>glyoxylate</name>
        <dbReference type="ChEBI" id="CHEBI:36655"/>
    </ligand>
</feature>
<organism evidence="11 12">
    <name type="scientific">Lichtheimia ornata</name>
    <dbReference type="NCBI Taxonomy" id="688661"/>
    <lineage>
        <taxon>Eukaryota</taxon>
        <taxon>Fungi</taxon>
        <taxon>Fungi incertae sedis</taxon>
        <taxon>Mucoromycota</taxon>
        <taxon>Mucoromycotina</taxon>
        <taxon>Mucoromycetes</taxon>
        <taxon>Mucorales</taxon>
        <taxon>Lichtheimiaceae</taxon>
        <taxon>Lichtheimia</taxon>
    </lineage>
</organism>
<protein>
    <recommendedName>
        <fullName evidence="6">Oxidase FUB9</fullName>
    </recommendedName>
    <alternativeName>
        <fullName evidence="7">Fusaric acid biosynthesis protein 9</fullName>
    </alternativeName>
</protein>
<evidence type="ECO:0000256" key="8">
    <source>
        <dbReference type="PIRSR" id="PIRSR000138-1"/>
    </source>
</evidence>
<evidence type="ECO:0000256" key="1">
    <source>
        <dbReference type="ARBA" id="ARBA00001917"/>
    </source>
</evidence>
<evidence type="ECO:0000256" key="6">
    <source>
        <dbReference type="ARBA" id="ARBA00073420"/>
    </source>
</evidence>
<feature type="binding site" evidence="9">
    <location>
        <position position="252"/>
    </location>
    <ligand>
        <name>glyoxylate</name>
        <dbReference type="ChEBI" id="CHEBI:36655"/>
    </ligand>
</feature>
<dbReference type="PANTHER" id="PTHR10578:SF107">
    <property type="entry name" value="2-HYDROXYACID OXIDASE 1"/>
    <property type="match status" value="1"/>
</dbReference>
<feature type="binding site" evidence="9">
    <location>
        <position position="250"/>
    </location>
    <ligand>
        <name>FMN</name>
        <dbReference type="ChEBI" id="CHEBI:58210"/>
    </ligand>
</feature>
<keyword evidence="2 9" id="KW-0285">Flavoprotein</keyword>
<dbReference type="GO" id="GO:0016491">
    <property type="term" value="F:oxidoreductase activity"/>
    <property type="evidence" value="ECO:0007669"/>
    <property type="project" value="UniProtKB-KW"/>
</dbReference>
<dbReference type="PROSITE" id="PS51349">
    <property type="entry name" value="FMN_HYDROXY_ACID_DH_2"/>
    <property type="match status" value="1"/>
</dbReference>
<evidence type="ECO:0000259" key="10">
    <source>
        <dbReference type="PROSITE" id="PS51349"/>
    </source>
</evidence>
<dbReference type="GO" id="GO:0010181">
    <property type="term" value="F:FMN binding"/>
    <property type="evidence" value="ECO:0007669"/>
    <property type="project" value="InterPro"/>
</dbReference>
<evidence type="ECO:0000256" key="5">
    <source>
        <dbReference type="ARBA" id="ARBA00024042"/>
    </source>
</evidence>
<evidence type="ECO:0000256" key="7">
    <source>
        <dbReference type="ARBA" id="ARBA00083297"/>
    </source>
</evidence>
<dbReference type="PIRSF" id="PIRSF000138">
    <property type="entry name" value="Al-hdrx_acd_dh"/>
    <property type="match status" value="1"/>
</dbReference>
<evidence type="ECO:0000313" key="11">
    <source>
        <dbReference type="EMBL" id="KAJ8660353.1"/>
    </source>
</evidence>
<comment type="caution">
    <text evidence="11">The sequence shown here is derived from an EMBL/GenBank/DDBJ whole genome shotgun (WGS) entry which is preliminary data.</text>
</comment>
<comment type="cofactor">
    <cofactor evidence="1">
        <name>FMN</name>
        <dbReference type="ChEBI" id="CHEBI:58210"/>
    </cofactor>
</comment>
<feature type="binding site" evidence="9">
    <location>
        <position position="255"/>
    </location>
    <ligand>
        <name>glyoxylate</name>
        <dbReference type="ChEBI" id="CHEBI:36655"/>
    </ligand>
</feature>
<feature type="binding site" evidence="9">
    <location>
        <begin position="307"/>
        <end position="308"/>
    </location>
    <ligand>
        <name>FMN</name>
        <dbReference type="ChEBI" id="CHEBI:58210"/>
    </ligand>
</feature>
<dbReference type="InterPro" id="IPR008259">
    <property type="entry name" value="FMN_hydac_DH_AS"/>
</dbReference>
<keyword evidence="3 9" id="KW-0288">FMN</keyword>
<gene>
    <name evidence="11" type="ORF">O0I10_003810</name>
</gene>
<feature type="binding site" evidence="9">
    <location>
        <position position="26"/>
    </location>
    <ligand>
        <name>glyoxylate</name>
        <dbReference type="ChEBI" id="CHEBI:36655"/>
    </ligand>
</feature>
<feature type="binding site" evidence="9">
    <location>
        <begin position="284"/>
        <end position="288"/>
    </location>
    <ligand>
        <name>FMN</name>
        <dbReference type="ChEBI" id="CHEBI:58210"/>
    </ligand>
</feature>
<evidence type="ECO:0000313" key="12">
    <source>
        <dbReference type="Proteomes" id="UP001234581"/>
    </source>
</evidence>
<feature type="binding site" evidence="9">
    <location>
        <position position="162"/>
    </location>
    <ligand>
        <name>FMN</name>
        <dbReference type="ChEBI" id="CHEBI:58210"/>
    </ligand>
</feature>
<evidence type="ECO:0000256" key="3">
    <source>
        <dbReference type="ARBA" id="ARBA00022643"/>
    </source>
</evidence>
<dbReference type="InterPro" id="IPR000262">
    <property type="entry name" value="FMN-dep_DH"/>
</dbReference>
<accession>A0AAD7Y0Y3</accession>
<dbReference type="InterPro" id="IPR013785">
    <property type="entry name" value="Aldolase_TIM"/>
</dbReference>
<proteinExistence type="inferred from homology"/>
<keyword evidence="4" id="KW-0560">Oxidoreductase</keyword>
<dbReference type="Gene3D" id="3.20.20.70">
    <property type="entry name" value="Aldolase class I"/>
    <property type="match status" value="1"/>
</dbReference>
<dbReference type="RefSeq" id="XP_058345266.1">
    <property type="nucleotide sequence ID" value="XM_058483877.1"/>
</dbReference>
<dbReference type="Proteomes" id="UP001234581">
    <property type="component" value="Unassembled WGS sequence"/>
</dbReference>
<feature type="binding site" evidence="9">
    <location>
        <position position="108"/>
    </location>
    <ligand>
        <name>FMN</name>
        <dbReference type="ChEBI" id="CHEBI:58210"/>
    </ligand>
</feature>
<feature type="domain" description="FMN hydroxy acid dehydrogenase" evidence="10">
    <location>
        <begin position="1"/>
        <end position="358"/>
    </location>
</feature>
<dbReference type="FunFam" id="3.20.20.70:FF:000056">
    <property type="entry name" value="hydroxyacid oxidase 2"/>
    <property type="match status" value="1"/>
</dbReference>
<name>A0AAD7Y0Y3_9FUNG</name>
<dbReference type="InterPro" id="IPR037396">
    <property type="entry name" value="FMN_HAD"/>
</dbReference>
<evidence type="ECO:0000256" key="2">
    <source>
        <dbReference type="ARBA" id="ARBA00022630"/>
    </source>
</evidence>
<dbReference type="GeneID" id="83211223"/>
<dbReference type="SUPFAM" id="SSF51395">
    <property type="entry name" value="FMN-linked oxidoreductases"/>
    <property type="match status" value="1"/>
</dbReference>
<evidence type="ECO:0000256" key="9">
    <source>
        <dbReference type="PIRSR" id="PIRSR000138-2"/>
    </source>
</evidence>